<evidence type="ECO:0000313" key="3">
    <source>
        <dbReference type="EMBL" id="CAH7690966.1"/>
    </source>
</evidence>
<gene>
    <name evidence="3" type="ORF">PPACK8108_LOCUS26472</name>
</gene>
<feature type="region of interest" description="Disordered" evidence="2">
    <location>
        <begin position="15"/>
        <end position="65"/>
    </location>
</feature>
<comment type="similarity">
    <text evidence="1">Belongs to the PDCD5 family.</text>
</comment>
<dbReference type="FunFam" id="1.10.8.140:FF:000006">
    <property type="entry name" value="programmed cell death protein 5-like"/>
    <property type="match status" value="1"/>
</dbReference>
<dbReference type="GO" id="GO:0005634">
    <property type="term" value="C:nucleus"/>
    <property type="evidence" value="ECO:0007669"/>
    <property type="project" value="TreeGrafter"/>
</dbReference>
<dbReference type="PIRSF" id="PIRSF015730">
    <property type="entry name" value="TFAR19"/>
    <property type="match status" value="1"/>
</dbReference>
<organism evidence="3 4">
    <name type="scientific">Phakopsora pachyrhizi</name>
    <name type="common">Asian soybean rust disease fungus</name>
    <dbReference type="NCBI Taxonomy" id="170000"/>
    <lineage>
        <taxon>Eukaryota</taxon>
        <taxon>Fungi</taxon>
        <taxon>Dikarya</taxon>
        <taxon>Basidiomycota</taxon>
        <taxon>Pucciniomycotina</taxon>
        <taxon>Pucciniomycetes</taxon>
        <taxon>Pucciniales</taxon>
        <taxon>Phakopsoraceae</taxon>
        <taxon>Phakopsora</taxon>
    </lineage>
</organism>
<dbReference type="GO" id="GO:0005829">
    <property type="term" value="C:cytosol"/>
    <property type="evidence" value="ECO:0007669"/>
    <property type="project" value="TreeGrafter"/>
</dbReference>
<protein>
    <submittedName>
        <fullName evidence="3">PDCD5-related protein</fullName>
    </submittedName>
</protein>
<dbReference type="Pfam" id="PF01984">
    <property type="entry name" value="dsDNA_bind"/>
    <property type="match status" value="1"/>
</dbReference>
<dbReference type="Proteomes" id="UP001153365">
    <property type="component" value="Unassembled WGS sequence"/>
</dbReference>
<dbReference type="EMBL" id="CALTRL010006465">
    <property type="protein sequence ID" value="CAH7690966.1"/>
    <property type="molecule type" value="Genomic_DNA"/>
</dbReference>
<sequence length="150" mass="17105">MDDSELEAIRQRRLAELSGNDHQNRFQGPSSSSVLSKLQPNSTSGADEQSKKTEQDEIRRTMISQIVDSDARERLSRIALVRPKRAREIEDMLIRMAQTGQLRGRVSEEQLIGVLDQIEKAEAGPIQSNTSSNKIKYVRKDRFDDDEDDF</sequence>
<dbReference type="PANTHER" id="PTHR10840:SF0">
    <property type="entry name" value="PROGRAMMED CELL DEATH PROTEIN 5"/>
    <property type="match status" value="1"/>
</dbReference>
<dbReference type="InterPro" id="IPR002836">
    <property type="entry name" value="PDCD5-like"/>
</dbReference>
<evidence type="ECO:0000313" key="4">
    <source>
        <dbReference type="Proteomes" id="UP001153365"/>
    </source>
</evidence>
<dbReference type="InterPro" id="IPR036883">
    <property type="entry name" value="PDCD5-like_sf"/>
</dbReference>
<dbReference type="Gene3D" id="1.10.8.140">
    <property type="entry name" value="PDCD5-like"/>
    <property type="match status" value="1"/>
</dbReference>
<dbReference type="AlphaFoldDB" id="A0AAV0BXC7"/>
<name>A0AAV0BXC7_PHAPC</name>
<reference evidence="3" key="1">
    <citation type="submission" date="2022-06" db="EMBL/GenBank/DDBJ databases">
        <authorList>
            <consortium name="SYNGENTA / RWTH Aachen University"/>
        </authorList>
    </citation>
    <scope>NUCLEOTIDE SEQUENCE</scope>
</reference>
<dbReference type="SUPFAM" id="SSF46950">
    <property type="entry name" value="Double-stranded DNA-binding domain"/>
    <property type="match status" value="1"/>
</dbReference>
<dbReference type="PANTHER" id="PTHR10840">
    <property type="entry name" value="PROGRAMMED CELL DEATH PROTEIN 5"/>
    <property type="match status" value="1"/>
</dbReference>
<evidence type="ECO:0000256" key="1">
    <source>
        <dbReference type="ARBA" id="ARBA00010490"/>
    </source>
</evidence>
<feature type="compositionally biased region" description="Basic and acidic residues" evidence="2">
    <location>
        <begin position="48"/>
        <end position="60"/>
    </location>
</feature>
<keyword evidence="4" id="KW-1185">Reference proteome</keyword>
<feature type="compositionally biased region" description="Polar residues" evidence="2">
    <location>
        <begin position="25"/>
        <end position="47"/>
    </location>
</feature>
<proteinExistence type="inferred from homology"/>
<accession>A0AAV0BXC7</accession>
<dbReference type="GO" id="GO:0003677">
    <property type="term" value="F:DNA binding"/>
    <property type="evidence" value="ECO:0007669"/>
    <property type="project" value="InterPro"/>
</dbReference>
<comment type="caution">
    <text evidence="3">The sequence shown here is derived from an EMBL/GenBank/DDBJ whole genome shotgun (WGS) entry which is preliminary data.</text>
</comment>
<evidence type="ECO:0000256" key="2">
    <source>
        <dbReference type="SAM" id="MobiDB-lite"/>
    </source>
</evidence>